<evidence type="ECO:0000313" key="13">
    <source>
        <dbReference type="Proteomes" id="UP000593567"/>
    </source>
</evidence>
<dbReference type="InterPro" id="IPR003593">
    <property type="entry name" value="AAA+_ATPase"/>
</dbReference>
<evidence type="ECO:0000256" key="9">
    <source>
        <dbReference type="RuleBase" id="RU003651"/>
    </source>
</evidence>
<keyword evidence="5 9" id="KW-0547">Nucleotide-binding</keyword>
<evidence type="ECO:0000256" key="1">
    <source>
        <dbReference type="ARBA" id="ARBA00004123"/>
    </source>
</evidence>
<dbReference type="FunFam" id="2.40.50.140:FF:000076">
    <property type="entry name" value="26S protease regulatory subunit 6A"/>
    <property type="match status" value="1"/>
</dbReference>
<evidence type="ECO:0000256" key="10">
    <source>
        <dbReference type="SAM" id="Coils"/>
    </source>
</evidence>
<dbReference type="EMBL" id="VXIV02000185">
    <property type="protein sequence ID" value="KAF6040057.1"/>
    <property type="molecule type" value="Genomic_DNA"/>
</dbReference>
<dbReference type="FunFam" id="3.40.50.300:FF:000037">
    <property type="entry name" value="26S protease regulatory subunit 6A"/>
    <property type="match status" value="1"/>
</dbReference>
<evidence type="ECO:0000313" key="12">
    <source>
        <dbReference type="EMBL" id="KAF6040057.1"/>
    </source>
</evidence>
<comment type="subcellular location">
    <subcellularLocation>
        <location evidence="2">Cytoplasm</location>
    </subcellularLocation>
    <subcellularLocation>
        <location evidence="1">Nucleus</location>
    </subcellularLocation>
</comment>
<dbReference type="FunFam" id="1.10.8.60:FF:000009">
    <property type="entry name" value="26S protease regulatory subunit 6A"/>
    <property type="match status" value="1"/>
</dbReference>
<sequence>MATTLEDQAIWNDGEESLGEEVMRMSTEEIVSRTRLLDNEIKIMKSEIMRISNELQTQKEKIKENTEKIKVNKTLPYLVSNVVELLDVDAQDDAEEGANVDLDSQRKGKCAVIKTSTRQTYFLPVIGLVDPEKLTPGDLVGVNKDSYLILEELPHEFDSRVKAMEVDERPTEQYSDIGGLDKQIQELIEAVVLPMTHRDKFETLGIQPPKGVLLYGPPGTGKTLLARACAAQTKSTFLKLAGPQLVQMFIGDGAKLVRDAFSLAKEKKPAIIFIDELDAIGTKRFDSEKAGDREVQRTMLELLNQLDGFHPSTDIKVIAATNRVDILDPALLRSGRLDRKIEFPAPNEEARARIMQIHSRKMNVSSDVNYEELARCTDDFNGAQCKAVCVEAGMIALRRGATELQHEDYMDAILEVQAKKKTNLQYYA</sequence>
<gene>
    <name evidence="12" type="ORF">EB796_001626</name>
</gene>
<proteinExistence type="inferred from homology"/>
<dbReference type="SUPFAM" id="SSF52540">
    <property type="entry name" value="P-loop containing nucleoside triphosphate hydrolases"/>
    <property type="match status" value="1"/>
</dbReference>
<evidence type="ECO:0000256" key="7">
    <source>
        <dbReference type="ARBA" id="ARBA00022942"/>
    </source>
</evidence>
<evidence type="ECO:0000256" key="8">
    <source>
        <dbReference type="ARBA" id="ARBA00023242"/>
    </source>
</evidence>
<accession>A0A7J7KPG9</accession>
<protein>
    <submittedName>
        <fullName evidence="12">PSMC3</fullName>
    </submittedName>
</protein>
<dbReference type="PANTHER" id="PTHR23073">
    <property type="entry name" value="26S PROTEASOME REGULATORY SUBUNIT"/>
    <property type="match status" value="1"/>
</dbReference>
<dbReference type="GO" id="GO:0000502">
    <property type="term" value="C:proteasome complex"/>
    <property type="evidence" value="ECO:0007669"/>
    <property type="project" value="UniProtKB-KW"/>
</dbReference>
<comment type="similarity">
    <text evidence="3 9">Belongs to the AAA ATPase family.</text>
</comment>
<dbReference type="Pfam" id="PF17862">
    <property type="entry name" value="AAA_lid_3"/>
    <property type="match status" value="1"/>
</dbReference>
<dbReference type="Gene3D" id="2.40.50.140">
    <property type="entry name" value="Nucleic acid-binding proteins"/>
    <property type="match status" value="1"/>
</dbReference>
<keyword evidence="7" id="KW-0647">Proteasome</keyword>
<dbReference type="GO" id="GO:0016887">
    <property type="term" value="F:ATP hydrolysis activity"/>
    <property type="evidence" value="ECO:0007669"/>
    <property type="project" value="InterPro"/>
</dbReference>
<keyword evidence="6 9" id="KW-0067">ATP-binding</keyword>
<dbReference type="Pfam" id="PF16450">
    <property type="entry name" value="Prot_ATP_ID_OB_C"/>
    <property type="match status" value="1"/>
</dbReference>
<dbReference type="Proteomes" id="UP000593567">
    <property type="component" value="Unassembled WGS sequence"/>
</dbReference>
<dbReference type="InterPro" id="IPR032501">
    <property type="entry name" value="Prot_ATP_ID_OB_2nd"/>
</dbReference>
<evidence type="ECO:0000256" key="4">
    <source>
        <dbReference type="ARBA" id="ARBA00022490"/>
    </source>
</evidence>
<feature type="coiled-coil region" evidence="10">
    <location>
        <begin position="41"/>
        <end position="72"/>
    </location>
</feature>
<keyword evidence="13" id="KW-1185">Reference proteome</keyword>
<dbReference type="OrthoDB" id="9443236at2759"/>
<dbReference type="InterPro" id="IPR012340">
    <property type="entry name" value="NA-bd_OB-fold"/>
</dbReference>
<dbReference type="PROSITE" id="PS00674">
    <property type="entry name" value="AAA"/>
    <property type="match status" value="1"/>
</dbReference>
<dbReference type="InterPro" id="IPR027417">
    <property type="entry name" value="P-loop_NTPase"/>
</dbReference>
<keyword evidence="10" id="KW-0175">Coiled coil</keyword>
<dbReference type="GO" id="GO:0005634">
    <property type="term" value="C:nucleus"/>
    <property type="evidence" value="ECO:0007669"/>
    <property type="project" value="UniProtKB-SubCell"/>
</dbReference>
<evidence type="ECO:0000256" key="2">
    <source>
        <dbReference type="ARBA" id="ARBA00004496"/>
    </source>
</evidence>
<dbReference type="InterPro" id="IPR050221">
    <property type="entry name" value="26S_Proteasome_ATPase"/>
</dbReference>
<reference evidence="12" key="1">
    <citation type="submission" date="2020-06" db="EMBL/GenBank/DDBJ databases">
        <title>Draft genome of Bugula neritina, a colonial animal packing powerful symbionts and potential medicines.</title>
        <authorList>
            <person name="Rayko M."/>
        </authorList>
    </citation>
    <scope>NUCLEOTIDE SEQUENCE [LARGE SCALE GENOMIC DNA]</scope>
    <source>
        <strain evidence="12">Kwan_BN1</strain>
    </source>
</reference>
<evidence type="ECO:0000256" key="3">
    <source>
        <dbReference type="ARBA" id="ARBA00006914"/>
    </source>
</evidence>
<dbReference type="Gene3D" id="1.10.8.60">
    <property type="match status" value="1"/>
</dbReference>
<evidence type="ECO:0000256" key="6">
    <source>
        <dbReference type="ARBA" id="ARBA00022840"/>
    </source>
</evidence>
<keyword evidence="4" id="KW-0963">Cytoplasm</keyword>
<dbReference type="AlphaFoldDB" id="A0A7J7KPG9"/>
<organism evidence="12 13">
    <name type="scientific">Bugula neritina</name>
    <name type="common">Brown bryozoan</name>
    <name type="synonym">Sertularia neritina</name>
    <dbReference type="NCBI Taxonomy" id="10212"/>
    <lineage>
        <taxon>Eukaryota</taxon>
        <taxon>Metazoa</taxon>
        <taxon>Spiralia</taxon>
        <taxon>Lophotrochozoa</taxon>
        <taxon>Bryozoa</taxon>
        <taxon>Gymnolaemata</taxon>
        <taxon>Cheilostomatida</taxon>
        <taxon>Flustrina</taxon>
        <taxon>Buguloidea</taxon>
        <taxon>Bugulidae</taxon>
        <taxon>Bugula</taxon>
    </lineage>
</organism>
<feature type="domain" description="AAA+ ATPase" evidence="11">
    <location>
        <begin position="208"/>
        <end position="347"/>
    </location>
</feature>
<dbReference type="Gene3D" id="3.40.50.300">
    <property type="entry name" value="P-loop containing nucleotide triphosphate hydrolases"/>
    <property type="match status" value="1"/>
</dbReference>
<comment type="caution">
    <text evidence="12">The sequence shown here is derived from an EMBL/GenBank/DDBJ whole genome shotgun (WGS) entry which is preliminary data.</text>
</comment>
<dbReference type="SMART" id="SM00382">
    <property type="entry name" value="AAA"/>
    <property type="match status" value="1"/>
</dbReference>
<dbReference type="InterPro" id="IPR003960">
    <property type="entry name" value="ATPase_AAA_CS"/>
</dbReference>
<evidence type="ECO:0000256" key="5">
    <source>
        <dbReference type="ARBA" id="ARBA00022741"/>
    </source>
</evidence>
<evidence type="ECO:0000259" key="11">
    <source>
        <dbReference type="SMART" id="SM00382"/>
    </source>
</evidence>
<dbReference type="Pfam" id="PF00004">
    <property type="entry name" value="AAA"/>
    <property type="match status" value="1"/>
</dbReference>
<dbReference type="InterPro" id="IPR003959">
    <property type="entry name" value="ATPase_AAA_core"/>
</dbReference>
<dbReference type="GO" id="GO:0005524">
    <property type="term" value="F:ATP binding"/>
    <property type="evidence" value="ECO:0007669"/>
    <property type="project" value="UniProtKB-KW"/>
</dbReference>
<dbReference type="GO" id="GO:0005737">
    <property type="term" value="C:cytoplasm"/>
    <property type="evidence" value="ECO:0007669"/>
    <property type="project" value="UniProtKB-SubCell"/>
</dbReference>
<keyword evidence="8" id="KW-0539">Nucleus</keyword>
<name>A0A7J7KPG9_BUGNE</name>
<dbReference type="InterPro" id="IPR041569">
    <property type="entry name" value="AAA_lid_3"/>
</dbReference>